<keyword evidence="3" id="KW-1185">Reference proteome</keyword>
<feature type="transmembrane region" description="Helical" evidence="1">
    <location>
        <begin position="39"/>
        <end position="57"/>
    </location>
</feature>
<evidence type="ECO:0000256" key="1">
    <source>
        <dbReference type="SAM" id="Phobius"/>
    </source>
</evidence>
<keyword evidence="1" id="KW-0812">Transmembrane</keyword>
<dbReference type="Proteomes" id="UP001528823">
    <property type="component" value="Unassembled WGS sequence"/>
</dbReference>
<dbReference type="RefSeq" id="WP_274687649.1">
    <property type="nucleotide sequence ID" value="NZ_JAPMOU010000004.1"/>
</dbReference>
<evidence type="ECO:0000313" key="2">
    <source>
        <dbReference type="EMBL" id="MDE1461286.1"/>
    </source>
</evidence>
<sequence length="95" mass="10479">MTHLASKKEPSFIIATLPIAITLLLMCCQILYFGDFTPHIPLIIGIIVTGMTGKYLGISWLRLESAIVKVVKAGLPSIYKMATQLKPASWLSINY</sequence>
<comment type="caution">
    <text evidence="2">The sequence shown here is derived from an EMBL/GenBank/DDBJ whole genome shotgun (WGS) entry which is preliminary data.</text>
</comment>
<organism evidence="2 3">
    <name type="scientific">Spartinivicinus poritis</name>
    <dbReference type="NCBI Taxonomy" id="2994640"/>
    <lineage>
        <taxon>Bacteria</taxon>
        <taxon>Pseudomonadati</taxon>
        <taxon>Pseudomonadota</taxon>
        <taxon>Gammaproteobacteria</taxon>
        <taxon>Oceanospirillales</taxon>
        <taxon>Zooshikellaceae</taxon>
        <taxon>Spartinivicinus</taxon>
    </lineage>
</organism>
<keyword evidence="1" id="KW-1133">Transmembrane helix</keyword>
<dbReference type="EMBL" id="JAPMOU010000004">
    <property type="protein sequence ID" value="MDE1461286.1"/>
    <property type="molecule type" value="Genomic_DNA"/>
</dbReference>
<evidence type="ECO:0000313" key="3">
    <source>
        <dbReference type="Proteomes" id="UP001528823"/>
    </source>
</evidence>
<gene>
    <name evidence="2" type="ORF">ORQ98_04830</name>
</gene>
<feature type="transmembrane region" description="Helical" evidence="1">
    <location>
        <begin position="12"/>
        <end position="33"/>
    </location>
</feature>
<protein>
    <submittedName>
        <fullName evidence="2">Uncharacterized protein</fullName>
    </submittedName>
</protein>
<reference evidence="2 3" key="1">
    <citation type="submission" date="2022-11" db="EMBL/GenBank/DDBJ databases">
        <title>Spartinivicinus poritis sp. nov., isolated from scleractinian coral Porites lutea.</title>
        <authorList>
            <person name="Zhang G."/>
            <person name="Cai L."/>
            <person name="Wei Q."/>
        </authorList>
    </citation>
    <scope>NUCLEOTIDE SEQUENCE [LARGE SCALE GENOMIC DNA]</scope>
    <source>
        <strain evidence="2 3">A2-2</strain>
    </source>
</reference>
<name>A0ABT5U4K1_9GAMM</name>
<proteinExistence type="predicted"/>
<keyword evidence="1" id="KW-0472">Membrane</keyword>
<accession>A0ABT5U4K1</accession>